<feature type="compositionally biased region" description="Basic and acidic residues" evidence="5">
    <location>
        <begin position="109"/>
        <end position="121"/>
    </location>
</feature>
<dbReference type="Pfam" id="PF21157">
    <property type="entry name" value="DksA_N"/>
    <property type="match status" value="1"/>
</dbReference>
<name>A0A382G3C6_9ZZZZ</name>
<dbReference type="PANTHER" id="PTHR33823">
    <property type="entry name" value="RNA POLYMERASE-BINDING TRANSCRIPTION FACTOR DKSA-RELATED"/>
    <property type="match status" value="1"/>
</dbReference>
<dbReference type="Gene3D" id="1.20.120.910">
    <property type="entry name" value="DksA, coiled-coil domain"/>
    <property type="match status" value="1"/>
</dbReference>
<feature type="domain" description="Zinc finger DksA/TraR C4-type" evidence="6">
    <location>
        <begin position="146"/>
        <end position="180"/>
    </location>
</feature>
<dbReference type="Pfam" id="PF01258">
    <property type="entry name" value="zf-dskA_traR"/>
    <property type="match status" value="1"/>
</dbReference>
<proteinExistence type="inferred from homology"/>
<evidence type="ECO:0000256" key="5">
    <source>
        <dbReference type="SAM" id="MobiDB-lite"/>
    </source>
</evidence>
<evidence type="ECO:0000256" key="2">
    <source>
        <dbReference type="ARBA" id="ARBA00022723"/>
    </source>
</evidence>
<accession>A0A382G3C6</accession>
<dbReference type="SUPFAM" id="SSF109635">
    <property type="entry name" value="DnaK suppressor protein DksA, alpha-hairpin domain"/>
    <property type="match status" value="1"/>
</dbReference>
<dbReference type="GO" id="GO:0008270">
    <property type="term" value="F:zinc ion binding"/>
    <property type="evidence" value="ECO:0007669"/>
    <property type="project" value="UniProtKB-KW"/>
</dbReference>
<dbReference type="SUPFAM" id="SSF57716">
    <property type="entry name" value="Glucocorticoid receptor-like (DNA-binding domain)"/>
    <property type="match status" value="1"/>
</dbReference>
<feature type="region of interest" description="Disordered" evidence="5">
    <location>
        <begin position="1"/>
        <end position="64"/>
    </location>
</feature>
<sequence>KKVTKKKSTPKKVAKKKKVTKKKSTPKKVAKKKKAPKKKHIFSARRKDITTSPSSGMKPYKRKRGEIYMSKPQLKYFKNILEIWKNELINEGNRTVHHMQDESSNFPDPNDRATQESEFGLELRTRDRDRKLLNKIQKGLQRIDEGEYGFCEETGEEIGLKRLHARPVATLSLEAQERRELAERQYRNRNTGYR</sequence>
<dbReference type="InterPro" id="IPR048489">
    <property type="entry name" value="DksA_N"/>
</dbReference>
<gene>
    <name evidence="8" type="ORF">METZ01_LOCUS222622</name>
</gene>
<dbReference type="PANTHER" id="PTHR33823:SF2">
    <property type="entry name" value="RNA POLYMERASE-BINDING TRANSCRIPTION FACTOR DKSA"/>
    <property type="match status" value="1"/>
</dbReference>
<dbReference type="InterPro" id="IPR000962">
    <property type="entry name" value="Znf_DskA_TraR"/>
</dbReference>
<dbReference type="InterPro" id="IPR012784">
    <property type="entry name" value="DksA_RNA_pol-bd"/>
</dbReference>
<evidence type="ECO:0000259" key="7">
    <source>
        <dbReference type="Pfam" id="PF21157"/>
    </source>
</evidence>
<dbReference type="PROSITE" id="PS01102">
    <property type="entry name" value="ZF_DKSA_1"/>
    <property type="match status" value="1"/>
</dbReference>
<feature type="region of interest" description="Disordered" evidence="5">
    <location>
        <begin position="99"/>
        <end position="121"/>
    </location>
</feature>
<evidence type="ECO:0000313" key="8">
    <source>
        <dbReference type="EMBL" id="SVB69768.1"/>
    </source>
</evidence>
<evidence type="ECO:0000259" key="6">
    <source>
        <dbReference type="Pfam" id="PF01258"/>
    </source>
</evidence>
<dbReference type="NCBIfam" id="TIGR02420">
    <property type="entry name" value="dksA"/>
    <property type="match status" value="1"/>
</dbReference>
<feature type="non-terminal residue" evidence="8">
    <location>
        <position position="1"/>
    </location>
</feature>
<evidence type="ECO:0000256" key="3">
    <source>
        <dbReference type="ARBA" id="ARBA00022771"/>
    </source>
</evidence>
<dbReference type="InterPro" id="IPR037187">
    <property type="entry name" value="DnaK_N"/>
</dbReference>
<reference evidence="8" key="1">
    <citation type="submission" date="2018-05" db="EMBL/GenBank/DDBJ databases">
        <authorList>
            <person name="Lanie J.A."/>
            <person name="Ng W.-L."/>
            <person name="Kazmierczak K.M."/>
            <person name="Andrzejewski T.M."/>
            <person name="Davidsen T.M."/>
            <person name="Wayne K.J."/>
            <person name="Tettelin H."/>
            <person name="Glass J.I."/>
            <person name="Rusch D."/>
            <person name="Podicherti R."/>
            <person name="Tsui H.-C.T."/>
            <person name="Winkler M.E."/>
        </authorList>
    </citation>
    <scope>NUCLEOTIDE SEQUENCE</scope>
</reference>
<dbReference type="InterPro" id="IPR020458">
    <property type="entry name" value="Znf_DskA_TraR_CS"/>
</dbReference>
<dbReference type="PROSITE" id="PS51128">
    <property type="entry name" value="ZF_DKSA_2"/>
    <property type="match status" value="1"/>
</dbReference>
<dbReference type="AlphaFoldDB" id="A0A382G3C6"/>
<keyword evidence="2" id="KW-0479">Metal-binding</keyword>
<dbReference type="HAMAP" id="MF_00926">
    <property type="entry name" value="DksA"/>
    <property type="match status" value="1"/>
</dbReference>
<keyword evidence="3" id="KW-0863">Zinc-finger</keyword>
<dbReference type="EMBL" id="UINC01053353">
    <property type="protein sequence ID" value="SVB69768.1"/>
    <property type="molecule type" value="Genomic_DNA"/>
</dbReference>
<feature type="domain" description="DnaK suppressor protein DksA N-terminal" evidence="7">
    <location>
        <begin position="73"/>
        <end position="143"/>
    </location>
</feature>
<evidence type="ECO:0000256" key="1">
    <source>
        <dbReference type="ARBA" id="ARBA00022490"/>
    </source>
</evidence>
<organism evidence="8">
    <name type="scientific">marine metagenome</name>
    <dbReference type="NCBI Taxonomy" id="408172"/>
    <lineage>
        <taxon>unclassified sequences</taxon>
        <taxon>metagenomes</taxon>
        <taxon>ecological metagenomes</taxon>
    </lineage>
</organism>
<evidence type="ECO:0000256" key="4">
    <source>
        <dbReference type="ARBA" id="ARBA00022833"/>
    </source>
</evidence>
<protein>
    <submittedName>
        <fullName evidence="8">Uncharacterized protein</fullName>
    </submittedName>
</protein>
<feature type="compositionally biased region" description="Basic residues" evidence="5">
    <location>
        <begin position="1"/>
        <end position="44"/>
    </location>
</feature>
<keyword evidence="4" id="KW-0862">Zinc</keyword>
<keyword evidence="1" id="KW-0963">Cytoplasm</keyword>